<evidence type="ECO:0000313" key="2">
    <source>
        <dbReference type="Proteomes" id="UP000186785"/>
    </source>
</evidence>
<accession>A0A1Q5PKW0</accession>
<sequence>MSEIESADCKEFFDRLYEFVDGDQGALDQKQLSILEQHAVECSHCADAADVERHLRQLLRSACMNRAPEGLRAKLHARLEEISISDDQVSFSSSETVVYLRDN</sequence>
<dbReference type="STRING" id="1921764.BSR28_07765"/>
<comment type="caution">
    <text evidence="1">The sequence shown here is derived from an EMBL/GenBank/DDBJ whole genome shotgun (WGS) entry which is preliminary data.</text>
</comment>
<name>A0A1Q5PKW0_9ACTO</name>
<dbReference type="Proteomes" id="UP000186785">
    <property type="component" value="Unassembled WGS sequence"/>
</dbReference>
<dbReference type="OrthoDB" id="3267840at2"/>
<gene>
    <name evidence="1" type="ORF">BSR29_06515</name>
</gene>
<dbReference type="InterPro" id="IPR024020">
    <property type="entry name" value="Anit_sigma_mycothiol_RsrA"/>
</dbReference>
<dbReference type="AlphaFoldDB" id="A0A1Q5PKW0"/>
<keyword evidence="2" id="KW-1185">Reference proteome</keyword>
<reference evidence="1 2" key="1">
    <citation type="submission" date="2016-11" db="EMBL/GenBank/DDBJ databases">
        <title>Actinomyces gypaetusis sp. nov. isolated from the vulture Gypaetus barbatus in Qinghai Tibet Plateau China.</title>
        <authorList>
            <person name="Meng X."/>
        </authorList>
    </citation>
    <scope>NUCLEOTIDE SEQUENCE [LARGE SCALE GENOMIC DNA]</scope>
    <source>
        <strain evidence="1 2">VUL4_2</strain>
    </source>
</reference>
<dbReference type="EMBL" id="MQSV01000004">
    <property type="protein sequence ID" value="OKL47267.1"/>
    <property type="molecule type" value="Genomic_DNA"/>
</dbReference>
<evidence type="ECO:0000313" key="1">
    <source>
        <dbReference type="EMBL" id="OKL47267.1"/>
    </source>
</evidence>
<protein>
    <submittedName>
        <fullName evidence="1">Mycothiol system anti-sigma-R factor</fullName>
    </submittedName>
</protein>
<proteinExistence type="predicted"/>
<dbReference type="NCBIfam" id="TIGR03988">
    <property type="entry name" value="antisig_RsrA"/>
    <property type="match status" value="1"/>
</dbReference>
<organism evidence="1 2">
    <name type="scientific">Boudabousia liubingyangii</name>
    <dbReference type="NCBI Taxonomy" id="1921764"/>
    <lineage>
        <taxon>Bacteria</taxon>
        <taxon>Bacillati</taxon>
        <taxon>Actinomycetota</taxon>
        <taxon>Actinomycetes</taxon>
        <taxon>Actinomycetales</taxon>
        <taxon>Actinomycetaceae</taxon>
        <taxon>Boudabousia</taxon>
    </lineage>
</organism>
<dbReference type="RefSeq" id="WP_073709500.1">
    <property type="nucleotide sequence ID" value="NZ_MQSU01000004.1"/>
</dbReference>